<dbReference type="Gene3D" id="1.10.287.890">
    <property type="entry name" value="Crystal structure of tRNA isopentenylpyrophosphate transferase (bh2366) domain"/>
    <property type="match status" value="1"/>
</dbReference>
<gene>
    <name evidence="10" type="primary">miaA</name>
    <name evidence="11" type="ORF">KDA10_00260</name>
</gene>
<keyword evidence="7 10" id="KW-0067">ATP-binding</keyword>
<feature type="region of interest" description="Interaction with substrate tRNA" evidence="10">
    <location>
        <begin position="41"/>
        <end position="44"/>
    </location>
</feature>
<dbReference type="InterPro" id="IPR018022">
    <property type="entry name" value="IPT"/>
</dbReference>
<feature type="site" description="Interaction with substrate tRNA" evidence="10">
    <location>
        <position position="116"/>
    </location>
</feature>
<feature type="site" description="Interaction with substrate tRNA" evidence="10">
    <location>
        <position position="139"/>
    </location>
</feature>
<evidence type="ECO:0000256" key="6">
    <source>
        <dbReference type="ARBA" id="ARBA00022741"/>
    </source>
</evidence>
<comment type="catalytic activity">
    <reaction evidence="9 10">
        <text>adenosine(37) in tRNA + dimethylallyl diphosphate = N(6)-dimethylallyladenosine(37) in tRNA + diphosphate</text>
        <dbReference type="Rhea" id="RHEA:26482"/>
        <dbReference type="Rhea" id="RHEA-COMP:10162"/>
        <dbReference type="Rhea" id="RHEA-COMP:10375"/>
        <dbReference type="ChEBI" id="CHEBI:33019"/>
        <dbReference type="ChEBI" id="CHEBI:57623"/>
        <dbReference type="ChEBI" id="CHEBI:74411"/>
        <dbReference type="ChEBI" id="CHEBI:74415"/>
        <dbReference type="EC" id="2.5.1.75"/>
    </reaction>
</comment>
<dbReference type="EMBL" id="JAGQNY010000001">
    <property type="protein sequence ID" value="MCA9301791.1"/>
    <property type="molecule type" value="Genomic_DNA"/>
</dbReference>
<evidence type="ECO:0000256" key="1">
    <source>
        <dbReference type="ARBA" id="ARBA00001946"/>
    </source>
</evidence>
<feature type="binding site" evidence="10">
    <location>
        <begin position="16"/>
        <end position="23"/>
    </location>
    <ligand>
        <name>ATP</name>
        <dbReference type="ChEBI" id="CHEBI:30616"/>
    </ligand>
</feature>
<evidence type="ECO:0000313" key="12">
    <source>
        <dbReference type="Proteomes" id="UP000714817"/>
    </source>
</evidence>
<dbReference type="GO" id="GO:0052381">
    <property type="term" value="F:tRNA dimethylallyltransferase activity"/>
    <property type="evidence" value="ECO:0007669"/>
    <property type="project" value="UniProtKB-UniRule"/>
</dbReference>
<comment type="function">
    <text evidence="2 10">Catalyzes the transfer of a dimethylallyl group onto the adenine at position 37 in tRNAs that read codons beginning with uridine, leading to the formation of N6-(dimethylallyl)adenosine (i(6)A).</text>
</comment>
<evidence type="ECO:0000256" key="5">
    <source>
        <dbReference type="ARBA" id="ARBA00022694"/>
    </source>
</evidence>
<evidence type="ECO:0000256" key="3">
    <source>
        <dbReference type="ARBA" id="ARBA00005842"/>
    </source>
</evidence>
<sequence length="321" mass="37221">MEKFKSQKREIVAIVGPTSSGKTELAIKLCKKYDGEIISADSRQIYEYMDIGTNKTPQNRDYKKYHGFWEIDNIRVWGYDLITPDKEYSAFKYVRYVNSILPNINLKKKIFIVGGSGFYLDCLIGKIRLERAGKSGGLRKDLNKKTTNELLQILKDLRFDQPANFDINNRVRLIRAIEKLQSPILNKEGKATKKSTDFITGNITTKSIIGLTAPREYLYDRADAWVDYIWGDNFYSELQGLISRGYDNYPAFQGLIYKQGLNYYKGLNSLEETLSLSKFAVHAYIRRQQTWFKRNKDIIWFDLSNGSKLSSNMIKIENLLK</sequence>
<organism evidence="11 12">
    <name type="scientific">candidate division WWE3 bacterium</name>
    <dbReference type="NCBI Taxonomy" id="2053526"/>
    <lineage>
        <taxon>Bacteria</taxon>
        <taxon>Katanobacteria</taxon>
    </lineage>
</organism>
<dbReference type="PANTHER" id="PTHR11088:SF60">
    <property type="entry name" value="TRNA DIMETHYLALLYLTRANSFERASE"/>
    <property type="match status" value="1"/>
</dbReference>
<evidence type="ECO:0000256" key="8">
    <source>
        <dbReference type="ARBA" id="ARBA00022842"/>
    </source>
</evidence>
<comment type="caution">
    <text evidence="10">Lacks conserved residue(s) required for the propagation of feature annotation.</text>
</comment>
<evidence type="ECO:0000256" key="9">
    <source>
        <dbReference type="ARBA" id="ARBA00049563"/>
    </source>
</evidence>
<accession>A0A955DZ35</accession>
<dbReference type="GO" id="GO:0005524">
    <property type="term" value="F:ATP binding"/>
    <property type="evidence" value="ECO:0007669"/>
    <property type="project" value="UniProtKB-UniRule"/>
</dbReference>
<comment type="subunit">
    <text evidence="10">Monomer.</text>
</comment>
<dbReference type="EC" id="2.5.1.75" evidence="10"/>
<comment type="similarity">
    <text evidence="3 10">Belongs to the IPP transferase family.</text>
</comment>
<reference evidence="11" key="2">
    <citation type="journal article" date="2021" name="Microbiome">
        <title>Successional dynamics and alternative stable states in a saline activated sludge microbial community over 9 years.</title>
        <authorList>
            <person name="Wang Y."/>
            <person name="Ye J."/>
            <person name="Ju F."/>
            <person name="Liu L."/>
            <person name="Boyd J.A."/>
            <person name="Deng Y."/>
            <person name="Parks D.H."/>
            <person name="Jiang X."/>
            <person name="Yin X."/>
            <person name="Woodcroft B.J."/>
            <person name="Tyson G.W."/>
            <person name="Hugenholtz P."/>
            <person name="Polz M.F."/>
            <person name="Zhang T."/>
        </authorList>
    </citation>
    <scope>NUCLEOTIDE SEQUENCE</scope>
    <source>
        <strain evidence="11">HKST-UBA80</strain>
    </source>
</reference>
<name>A0A955DZ35_UNCKA</name>
<keyword evidence="6 10" id="KW-0547">Nucleotide-binding</keyword>
<dbReference type="PANTHER" id="PTHR11088">
    <property type="entry name" value="TRNA DIMETHYLALLYLTRANSFERASE"/>
    <property type="match status" value="1"/>
</dbReference>
<reference evidence="11" key="1">
    <citation type="submission" date="2020-04" db="EMBL/GenBank/DDBJ databases">
        <authorList>
            <person name="Zhang T."/>
        </authorList>
    </citation>
    <scope>NUCLEOTIDE SEQUENCE</scope>
    <source>
        <strain evidence="11">HKST-UBA80</strain>
    </source>
</reference>
<dbReference type="GO" id="GO:0006400">
    <property type="term" value="P:tRNA modification"/>
    <property type="evidence" value="ECO:0007669"/>
    <property type="project" value="TreeGrafter"/>
</dbReference>
<comment type="cofactor">
    <cofactor evidence="1 10">
        <name>Mg(2+)</name>
        <dbReference type="ChEBI" id="CHEBI:18420"/>
    </cofactor>
</comment>
<dbReference type="Pfam" id="PF01715">
    <property type="entry name" value="IPPT"/>
    <property type="match status" value="1"/>
</dbReference>
<evidence type="ECO:0000256" key="7">
    <source>
        <dbReference type="ARBA" id="ARBA00022840"/>
    </source>
</evidence>
<feature type="binding site" evidence="10">
    <location>
        <begin position="18"/>
        <end position="23"/>
    </location>
    <ligand>
        <name>substrate</name>
    </ligand>
</feature>
<comment type="caution">
    <text evidence="11">The sequence shown here is derived from an EMBL/GenBank/DDBJ whole genome shotgun (WGS) entry which is preliminary data.</text>
</comment>
<protein>
    <recommendedName>
        <fullName evidence="10">tRNA dimethylallyltransferase</fullName>
        <ecNumber evidence="10">2.5.1.75</ecNumber>
    </recommendedName>
    <alternativeName>
        <fullName evidence="10">Dimethylallyl diphosphate:tRNA dimethylallyltransferase</fullName>
        <shortName evidence="10">DMAPP:tRNA dimethylallyltransferase</shortName>
        <shortName evidence="10">DMATase</shortName>
    </alternativeName>
    <alternativeName>
        <fullName evidence="10">Isopentenyl-diphosphate:tRNA isopentenyltransferase</fullName>
        <shortName evidence="10">IPP transferase</shortName>
        <shortName evidence="10">IPPT</shortName>
        <shortName evidence="10">IPTase</shortName>
    </alternativeName>
</protein>
<keyword evidence="4 10" id="KW-0808">Transferase</keyword>
<evidence type="ECO:0000256" key="10">
    <source>
        <dbReference type="HAMAP-Rule" id="MF_00185"/>
    </source>
</evidence>
<proteinExistence type="inferred from homology"/>
<keyword evidence="8 10" id="KW-0460">Magnesium</keyword>
<evidence type="ECO:0000313" key="11">
    <source>
        <dbReference type="EMBL" id="MCA9301791.1"/>
    </source>
</evidence>
<dbReference type="InterPro" id="IPR027417">
    <property type="entry name" value="P-loop_NTPase"/>
</dbReference>
<dbReference type="AlphaFoldDB" id="A0A955DZ35"/>
<dbReference type="Gene3D" id="3.40.50.300">
    <property type="entry name" value="P-loop containing nucleotide triphosphate hydrolases"/>
    <property type="match status" value="1"/>
</dbReference>
<keyword evidence="5 10" id="KW-0819">tRNA processing</keyword>
<dbReference type="InterPro" id="IPR039657">
    <property type="entry name" value="Dimethylallyltransferase"/>
</dbReference>
<evidence type="ECO:0000256" key="4">
    <source>
        <dbReference type="ARBA" id="ARBA00022679"/>
    </source>
</evidence>
<dbReference type="HAMAP" id="MF_00185">
    <property type="entry name" value="IPP_trans"/>
    <property type="match status" value="1"/>
</dbReference>
<evidence type="ECO:0000256" key="2">
    <source>
        <dbReference type="ARBA" id="ARBA00003213"/>
    </source>
</evidence>
<dbReference type="Proteomes" id="UP000714817">
    <property type="component" value="Unassembled WGS sequence"/>
</dbReference>
<dbReference type="SUPFAM" id="SSF52540">
    <property type="entry name" value="P-loop containing nucleoside triphosphate hydrolases"/>
    <property type="match status" value="1"/>
</dbReference>